<evidence type="ECO:0000256" key="2">
    <source>
        <dbReference type="ARBA" id="ARBA00022803"/>
    </source>
</evidence>
<dbReference type="PANTHER" id="PTHR45586">
    <property type="entry name" value="TPR REPEAT-CONTAINING PROTEIN PA4667"/>
    <property type="match status" value="1"/>
</dbReference>
<reference evidence="4" key="1">
    <citation type="submission" date="2022-03" db="EMBL/GenBank/DDBJ databases">
        <authorList>
            <person name="Woo C.Y."/>
        </authorList>
    </citation>
    <scope>NUCLEOTIDE SEQUENCE</scope>
    <source>
        <strain evidence="4">CYS-01</strain>
    </source>
</reference>
<keyword evidence="5" id="KW-1185">Reference proteome</keyword>
<proteinExistence type="predicted"/>
<dbReference type="InterPro" id="IPR011990">
    <property type="entry name" value="TPR-like_helical_dom_sf"/>
</dbReference>
<dbReference type="EMBL" id="JALGBH010000001">
    <property type="protein sequence ID" value="MCJ0741814.1"/>
    <property type="molecule type" value="Genomic_DNA"/>
</dbReference>
<evidence type="ECO:0000313" key="5">
    <source>
        <dbReference type="Proteomes" id="UP001165460"/>
    </source>
</evidence>
<dbReference type="InterPro" id="IPR019734">
    <property type="entry name" value="TPR_rpt"/>
</dbReference>
<dbReference type="InterPro" id="IPR051012">
    <property type="entry name" value="CellSynth/LPSAsmb/PSIAsmb"/>
</dbReference>
<evidence type="ECO:0000313" key="4">
    <source>
        <dbReference type="EMBL" id="MCJ0741814.1"/>
    </source>
</evidence>
<evidence type="ECO:0000259" key="3">
    <source>
        <dbReference type="Pfam" id="PF19413"/>
    </source>
</evidence>
<dbReference type="InterPro" id="IPR030887">
    <property type="entry name" value="Beta-barrel_YaiO"/>
</dbReference>
<feature type="domain" description="YaiO beta-barrel" evidence="3">
    <location>
        <begin position="723"/>
        <end position="895"/>
    </location>
</feature>
<dbReference type="Gene3D" id="1.25.40.10">
    <property type="entry name" value="Tetratricopeptide repeat domain"/>
    <property type="match status" value="5"/>
</dbReference>
<comment type="caution">
    <text evidence="4">The sequence shown here is derived from an EMBL/GenBank/DDBJ whole genome shotgun (WGS) entry which is preliminary data.</text>
</comment>
<dbReference type="Pfam" id="PF13181">
    <property type="entry name" value="TPR_8"/>
    <property type="match status" value="1"/>
</dbReference>
<evidence type="ECO:0000256" key="1">
    <source>
        <dbReference type="ARBA" id="ARBA00022737"/>
    </source>
</evidence>
<dbReference type="PANTHER" id="PTHR45586:SF1">
    <property type="entry name" value="LIPOPOLYSACCHARIDE ASSEMBLY PROTEIN B"/>
    <property type="match status" value="1"/>
</dbReference>
<gene>
    <name evidence="4" type="ORF">MMF97_03745</name>
</gene>
<name>A0ABS9ZT92_9SPHI</name>
<protein>
    <submittedName>
        <fullName evidence="4">Tetratricopeptide repeat protein</fullName>
    </submittedName>
</protein>
<dbReference type="NCBIfam" id="TIGR04390">
    <property type="entry name" value="OMP_YaiO_dom"/>
    <property type="match status" value="1"/>
</dbReference>
<dbReference type="Proteomes" id="UP001165460">
    <property type="component" value="Unassembled WGS sequence"/>
</dbReference>
<dbReference type="Pfam" id="PF14559">
    <property type="entry name" value="TPR_19"/>
    <property type="match status" value="3"/>
</dbReference>
<sequence length="957" mass="110576">MNKHLYNILKVVIICCITLIQAGILLAQDSSDEFYTLARAAGERGKYTQALEYCERGLKKSPLDMDLQEYLGKCYMEVGQLDKARIILLDVLKKSPKRVDARHYLINIETQTKRYYSAVCYVNELLEITPYSKTLWLKKINLYNLMDNKIEANRSAKRLYQIFPNDNDVKSIYNQYLREDALKLTRERDLFRASNQYEKIIELESNDPDIYLNLINTYLKLGNYVEALTIADIGLQKLPNSNALFDKKIGILEEQNEYQKAIDLLQAKLRKGESPQYRRALNYLTIRAAEYYKNTDPYVLYGKVYAQNPGNQDAYNFLVNTAITRGYTQDAEELLKKGLKSNPNSKILLTKLLTVYEIQKDWEKIGNIVNKLYTLYPNDTDIKESYYAWSYQKAKLDFSEQNYKEALWGFLKVSQSPEYKRYANQYIFNIHAQRGNYDDALNTINGMIKAYPQESQYVLNKVDLLMNMGENEEAYNLAKSYQKEYPNSPEYAQMTKDAAVGFIKYLNNNQDFARVKVVADELITSDPNNIQAYNYAVGARVAMKNYDEALDLLQKTIVLYPSSKDLKLKLAGIYAETDKHEQAAGLLKDLRVKYPYNDTLKNSLVEELMLYAKSTDEKKEFDKSKQLYGEVISLEKKSQDAAIKLSNIYLDENKVDSAMLVVDNSLNNNPDYPDLLFQKSVVYEKMGDYKQAKEYQARFVAPLNKPKQHLERLDELEGKSLDNQVNISYLRAHTDSALFNTSVASLEYLKATKNKMNTYVARVNYAARSNGVGLQGEVDWYHSFKNKSNFLANVGVSNQFFPSFKAAFSFYQPFAKAWQAEIGARYARLPNKDNFITGIVGLERQFNNVWLNGKLHVMSDGNKMYNNILAQSRFYMKNEKNYIMTMASVGNAPEDPRLDFQVNTFLSYVNTMVGAGYFHYINNKTSIGAIGNWYNYKTSPNSYLNQYNIYLTVRTKF</sequence>
<keyword evidence="1" id="KW-0677">Repeat</keyword>
<organism evidence="4 5">
    <name type="scientific">Pedobacter montanisoli</name>
    <dbReference type="NCBI Taxonomy" id="2923277"/>
    <lineage>
        <taxon>Bacteria</taxon>
        <taxon>Pseudomonadati</taxon>
        <taxon>Bacteroidota</taxon>
        <taxon>Sphingobacteriia</taxon>
        <taxon>Sphingobacteriales</taxon>
        <taxon>Sphingobacteriaceae</taxon>
        <taxon>Pedobacter</taxon>
    </lineage>
</organism>
<dbReference type="RefSeq" id="WP_243359316.1">
    <property type="nucleotide sequence ID" value="NZ_JALGBH010000001.1"/>
</dbReference>
<dbReference type="SUPFAM" id="SSF48452">
    <property type="entry name" value="TPR-like"/>
    <property type="match status" value="3"/>
</dbReference>
<dbReference type="SMART" id="SM00028">
    <property type="entry name" value="TPR"/>
    <property type="match status" value="5"/>
</dbReference>
<accession>A0ABS9ZT92</accession>
<dbReference type="Pfam" id="PF19413">
    <property type="entry name" value="YaiO"/>
    <property type="match status" value="1"/>
</dbReference>
<keyword evidence="2" id="KW-0802">TPR repeat</keyword>